<feature type="region of interest" description="Disordered" evidence="1">
    <location>
        <begin position="66"/>
        <end position="235"/>
    </location>
</feature>
<feature type="region of interest" description="Disordered" evidence="1">
    <location>
        <begin position="1"/>
        <end position="53"/>
    </location>
</feature>
<dbReference type="AlphaFoldDB" id="A0A1V5M635"/>
<feature type="compositionally biased region" description="Basic residues" evidence="1">
    <location>
        <begin position="101"/>
        <end position="116"/>
    </location>
</feature>
<proteinExistence type="predicted"/>
<accession>A0A1V5M635</accession>
<organism evidence="2">
    <name type="scientific">candidate division TA06 bacterium ADurb.Bin417</name>
    <dbReference type="NCBI Taxonomy" id="1852828"/>
    <lineage>
        <taxon>Bacteria</taxon>
        <taxon>Bacteria division TA06</taxon>
    </lineage>
</organism>
<name>A0A1V5M635_UNCT6</name>
<feature type="compositionally biased region" description="Basic and acidic residues" evidence="1">
    <location>
        <begin position="185"/>
        <end position="202"/>
    </location>
</feature>
<evidence type="ECO:0000313" key="2">
    <source>
        <dbReference type="EMBL" id="OPZ88687.1"/>
    </source>
</evidence>
<protein>
    <submittedName>
        <fullName evidence="2">Uncharacterized protein</fullName>
    </submittedName>
</protein>
<sequence>MALHRQPAGGQHPNVPGNRRPGLQGDCGPDLELADGARPERLVPGHPRFPRGDLVRAVQRVLHAVLEGMDPERETRPERQSDPLPGFAGQPGRTGGIDRRRLLRPLRTARVRRIPRPLHGPAPRREPGLSRHLPAKNPVRHGPGPDGRPGGRADREVAPSLPRRLLRPVGPSRSGDEAGPGRPVRHLDRHPESGGPEGDRTGRSAGQVRNHAHLQLQHGQAEGTRHPVPQTHRGR</sequence>
<feature type="compositionally biased region" description="Basic and acidic residues" evidence="1">
    <location>
        <begin position="70"/>
        <end position="81"/>
    </location>
</feature>
<reference evidence="2" key="1">
    <citation type="submission" date="2017-02" db="EMBL/GenBank/DDBJ databases">
        <title>Delving into the versatile metabolic prowess of the omnipresent phylum Bacteroidetes.</title>
        <authorList>
            <person name="Nobu M.K."/>
            <person name="Mei R."/>
            <person name="Narihiro T."/>
            <person name="Kuroda K."/>
            <person name="Liu W.-T."/>
        </authorList>
    </citation>
    <scope>NUCLEOTIDE SEQUENCE</scope>
    <source>
        <strain evidence="2">ADurb.Bin417</strain>
    </source>
</reference>
<gene>
    <name evidence="2" type="ORF">BWY73_01629</name>
</gene>
<dbReference type="Proteomes" id="UP000485484">
    <property type="component" value="Unassembled WGS sequence"/>
</dbReference>
<dbReference type="EMBL" id="MWAK01000468">
    <property type="protein sequence ID" value="OPZ88687.1"/>
    <property type="molecule type" value="Genomic_DNA"/>
</dbReference>
<evidence type="ECO:0000256" key="1">
    <source>
        <dbReference type="SAM" id="MobiDB-lite"/>
    </source>
</evidence>
<comment type="caution">
    <text evidence="2">The sequence shown here is derived from an EMBL/GenBank/DDBJ whole genome shotgun (WGS) entry which is preliminary data.</text>
</comment>